<dbReference type="Proteomes" id="UP000830395">
    <property type="component" value="Chromosome 13"/>
</dbReference>
<dbReference type="EMBL" id="CM040987">
    <property type="protein sequence ID" value="MCJ8739429.1"/>
    <property type="molecule type" value="Genomic_DNA"/>
</dbReference>
<name>A0ACC5YUN1_9TELE</name>
<keyword evidence="2" id="KW-1185">Reference proteome</keyword>
<reference evidence="1" key="1">
    <citation type="submission" date="2020-02" db="EMBL/GenBank/DDBJ databases">
        <title>Genome sequencing of the panga catfish, Pangasius djambal.</title>
        <authorList>
            <person name="Wen M."/>
            <person name="Zahm M."/>
            <person name="Roques C."/>
            <person name="Cabau C."/>
            <person name="Klopp C."/>
            <person name="Donnadieu C."/>
            <person name="Jouanno E."/>
            <person name="Avarre J.-C."/>
            <person name="Campet M."/>
            <person name="Ha T."/>
            <person name="Dugue R."/>
            <person name="Lampietro C."/>
            <person name="Louis A."/>
            <person name="Herpin A."/>
            <person name="Echchiki A."/>
            <person name="Berthelot C."/>
            <person name="Parey E."/>
            <person name="Roest-Crollius H."/>
            <person name="Braasch I."/>
            <person name="Postlethwait J.H."/>
            <person name="Bobe J."/>
            <person name="Montfort J."/>
            <person name="Bouchez O."/>
            <person name="Begum T."/>
            <person name="Schartl M."/>
            <person name="Gustiano R."/>
            <person name="Guiguen Y."/>
        </authorList>
    </citation>
    <scope>NUCLEOTIDE SEQUENCE</scope>
    <source>
        <strain evidence="1">Pdj_M5554</strain>
    </source>
</reference>
<organism evidence="1 2">
    <name type="scientific">Pangasius djambal</name>
    <dbReference type="NCBI Taxonomy" id="1691987"/>
    <lineage>
        <taxon>Eukaryota</taxon>
        <taxon>Metazoa</taxon>
        <taxon>Chordata</taxon>
        <taxon>Craniata</taxon>
        <taxon>Vertebrata</taxon>
        <taxon>Euteleostomi</taxon>
        <taxon>Actinopterygii</taxon>
        <taxon>Neopterygii</taxon>
        <taxon>Teleostei</taxon>
        <taxon>Ostariophysi</taxon>
        <taxon>Siluriformes</taxon>
        <taxon>Pangasiidae</taxon>
        <taxon>Pangasius</taxon>
    </lineage>
</organism>
<gene>
    <name evidence="1" type="ORF">PDJAM_G00047130</name>
</gene>
<evidence type="ECO:0000313" key="1">
    <source>
        <dbReference type="EMBL" id="MCJ8739429.1"/>
    </source>
</evidence>
<evidence type="ECO:0000313" key="2">
    <source>
        <dbReference type="Proteomes" id="UP000830395"/>
    </source>
</evidence>
<proteinExistence type="predicted"/>
<sequence>MYSRLSGLRRSCLCLAAVCQPLTPALSTEHKPLQPTHQALAFIHANKHAAIQRLHTIIYRPNTERSNRRFCTDKETEDAVLSRLTMAPSRAAKAPVQAAEFRPESPNGDPLSQRSSCLATHGE</sequence>
<accession>A0ACC5YUN1</accession>
<comment type="caution">
    <text evidence="1">The sequence shown here is derived from an EMBL/GenBank/DDBJ whole genome shotgun (WGS) entry which is preliminary data.</text>
</comment>
<protein>
    <submittedName>
        <fullName evidence="1">Uncharacterized protein</fullName>
    </submittedName>
</protein>